<dbReference type="InterPro" id="IPR036058">
    <property type="entry name" value="Kazal_dom_sf"/>
</dbReference>
<dbReference type="Ensembl" id="ENSSPUT00000009183.1">
    <property type="protein sequence ID" value="ENSSPUP00000008610.1"/>
    <property type="gene ID" value="ENSSPUG00000006693.1"/>
</dbReference>
<comment type="subcellular location">
    <subcellularLocation>
        <location evidence="1">Secreted</location>
    </subcellularLocation>
</comment>
<dbReference type="Pfam" id="PF00050">
    <property type="entry name" value="Kazal_1"/>
    <property type="match status" value="1"/>
</dbReference>
<reference evidence="5" key="1">
    <citation type="submission" date="2025-08" db="UniProtKB">
        <authorList>
            <consortium name="Ensembl"/>
        </authorList>
    </citation>
    <scope>IDENTIFICATION</scope>
</reference>
<dbReference type="PROSITE" id="PS51465">
    <property type="entry name" value="KAZAL_2"/>
    <property type="match status" value="1"/>
</dbReference>
<dbReference type="Proteomes" id="UP000694392">
    <property type="component" value="Unplaced"/>
</dbReference>
<reference evidence="5" key="2">
    <citation type="submission" date="2025-09" db="UniProtKB">
        <authorList>
            <consortium name="Ensembl"/>
        </authorList>
    </citation>
    <scope>IDENTIFICATION</scope>
</reference>
<evidence type="ECO:0000259" key="4">
    <source>
        <dbReference type="PROSITE" id="PS51465"/>
    </source>
</evidence>
<organism evidence="5 6">
    <name type="scientific">Sphenodon punctatus</name>
    <name type="common">Tuatara</name>
    <name type="synonym">Hatteria punctata</name>
    <dbReference type="NCBI Taxonomy" id="8508"/>
    <lineage>
        <taxon>Eukaryota</taxon>
        <taxon>Metazoa</taxon>
        <taxon>Chordata</taxon>
        <taxon>Craniata</taxon>
        <taxon>Vertebrata</taxon>
        <taxon>Euteleostomi</taxon>
        <taxon>Lepidosauria</taxon>
        <taxon>Sphenodontia</taxon>
        <taxon>Sphenodontidae</taxon>
        <taxon>Sphenodon</taxon>
    </lineage>
</organism>
<dbReference type="PANTHER" id="PTHR47499">
    <property type="entry name" value="SERINE PROTEASE INHIBITOR KAZAL-TYPE 7 SPINK7"/>
    <property type="match status" value="1"/>
</dbReference>
<evidence type="ECO:0000313" key="6">
    <source>
        <dbReference type="Proteomes" id="UP000694392"/>
    </source>
</evidence>
<dbReference type="InterPro" id="IPR002350">
    <property type="entry name" value="Kazal_dom"/>
</dbReference>
<accession>A0A8D0GQA0</accession>
<dbReference type="GO" id="GO:0005576">
    <property type="term" value="C:extracellular region"/>
    <property type="evidence" value="ECO:0007669"/>
    <property type="project" value="UniProtKB-SubCell"/>
</dbReference>
<dbReference type="SUPFAM" id="SSF100895">
    <property type="entry name" value="Kazal-type serine protease inhibitors"/>
    <property type="match status" value="1"/>
</dbReference>
<dbReference type="OMA" id="NSWEPIC"/>
<sequence>FEGLLPFSLVHPSLTDKEAKRHHIFFSSLQLDCSFYKHGVSEKGIVCTDLQAPVCGSDGKTYSNECYLCQEIG</sequence>
<dbReference type="AlphaFoldDB" id="A0A8D0GQA0"/>
<keyword evidence="2" id="KW-0964">Secreted</keyword>
<evidence type="ECO:0000256" key="2">
    <source>
        <dbReference type="ARBA" id="ARBA00022525"/>
    </source>
</evidence>
<dbReference type="SMART" id="SM00280">
    <property type="entry name" value="KAZAL"/>
    <property type="match status" value="1"/>
</dbReference>
<evidence type="ECO:0000313" key="5">
    <source>
        <dbReference type="Ensembl" id="ENSSPUP00000008610.1"/>
    </source>
</evidence>
<feature type="domain" description="Kazal-like" evidence="4">
    <location>
        <begin position="27"/>
        <end position="73"/>
    </location>
</feature>
<dbReference type="PANTHER" id="PTHR47499:SF2">
    <property type="entry name" value="SERINE PROTEASE INHIBITOR KAZAL-TYPE 9"/>
    <property type="match status" value="1"/>
</dbReference>
<proteinExistence type="predicted"/>
<name>A0A8D0GQA0_SPHPU</name>
<evidence type="ECO:0000256" key="1">
    <source>
        <dbReference type="ARBA" id="ARBA00004613"/>
    </source>
</evidence>
<dbReference type="PROSITE" id="PS00282">
    <property type="entry name" value="KAZAL_1"/>
    <property type="match status" value="1"/>
</dbReference>
<evidence type="ECO:0000256" key="3">
    <source>
        <dbReference type="ARBA" id="ARBA00023157"/>
    </source>
</evidence>
<keyword evidence="3" id="KW-1015">Disulfide bond</keyword>
<protein>
    <recommendedName>
        <fullName evidence="4">Kazal-like domain-containing protein</fullName>
    </recommendedName>
</protein>
<keyword evidence="6" id="KW-1185">Reference proteome</keyword>
<dbReference type="InterPro" id="IPR050159">
    <property type="entry name" value="Kazal-type_SerProtInhib"/>
</dbReference>
<dbReference type="Gene3D" id="3.30.60.30">
    <property type="match status" value="1"/>
</dbReference>